<feature type="domain" description="ShKT" evidence="16">
    <location>
        <begin position="262"/>
        <end position="302"/>
    </location>
</feature>
<keyword evidence="12" id="KW-0408">Iron</keyword>
<feature type="signal peptide" evidence="15">
    <location>
        <begin position="1"/>
        <end position="21"/>
    </location>
</feature>
<keyword evidence="10" id="KW-1133">Transmembrane helix</keyword>
<gene>
    <name evidence="18" type="primary">LOC116203873</name>
</gene>
<evidence type="ECO:0000256" key="11">
    <source>
        <dbReference type="ARBA" id="ARBA00023002"/>
    </source>
</evidence>
<evidence type="ECO:0000256" key="1">
    <source>
        <dbReference type="ARBA" id="ARBA00001961"/>
    </source>
</evidence>
<evidence type="ECO:0000256" key="13">
    <source>
        <dbReference type="ARBA" id="ARBA00023136"/>
    </source>
</evidence>
<dbReference type="Pfam" id="PF13640">
    <property type="entry name" value="2OG-FeII_Oxy_3"/>
    <property type="match status" value="1"/>
</dbReference>
<dbReference type="OrthoDB" id="420380at2759"/>
<evidence type="ECO:0000313" key="17">
    <source>
        <dbReference type="Proteomes" id="UP000515151"/>
    </source>
</evidence>
<reference evidence="17" key="1">
    <citation type="journal article" date="2020" name="Plant Biotechnol. J.">
        <title>The pomegranate (Punica granatum L.) draft genome dissects genetic divergence between soft- and hard-seeded cultivars.</title>
        <authorList>
            <person name="Luo X."/>
            <person name="Li H."/>
            <person name="Wu Z."/>
            <person name="Yao W."/>
            <person name="Zhao P."/>
            <person name="Cao D."/>
            <person name="Yu H."/>
            <person name="Li K."/>
            <person name="Poudel K."/>
            <person name="Zhao D."/>
            <person name="Zhang F."/>
            <person name="Xia X."/>
            <person name="Chen L."/>
            <person name="Wang Q."/>
            <person name="Jing D."/>
            <person name="Cao S."/>
        </authorList>
    </citation>
    <scope>NUCLEOTIDE SEQUENCE [LARGE SCALE GENOMIC DNA]</scope>
    <source>
        <strain evidence="17">cv. Tunisia</strain>
    </source>
</reference>
<evidence type="ECO:0000256" key="6">
    <source>
        <dbReference type="ARBA" id="ARBA00022723"/>
    </source>
</evidence>
<evidence type="ECO:0000259" key="16">
    <source>
        <dbReference type="PROSITE" id="PS51670"/>
    </source>
</evidence>
<keyword evidence="9" id="KW-0735">Signal-anchor</keyword>
<dbReference type="Pfam" id="PF01549">
    <property type="entry name" value="ShK"/>
    <property type="match status" value="1"/>
</dbReference>
<keyword evidence="17" id="KW-1185">Reference proteome</keyword>
<feature type="chain" id="PRO_5027967613" description="procollagen-proline 4-dioxygenase" evidence="15">
    <location>
        <begin position="22"/>
        <end position="302"/>
    </location>
</feature>
<dbReference type="GO" id="GO:0005789">
    <property type="term" value="C:endoplasmic reticulum membrane"/>
    <property type="evidence" value="ECO:0007669"/>
    <property type="project" value="UniProtKB-SubCell"/>
</dbReference>
<dbReference type="PROSITE" id="PS51670">
    <property type="entry name" value="SHKT"/>
    <property type="match status" value="1"/>
</dbReference>
<dbReference type="SMART" id="SM00702">
    <property type="entry name" value="P4Hc"/>
    <property type="match status" value="1"/>
</dbReference>
<comment type="subcellular location">
    <subcellularLocation>
        <location evidence="2">Endoplasmic reticulum membrane</location>
        <topology evidence="2">Single-pass type II membrane protein</topology>
    </subcellularLocation>
</comment>
<reference evidence="18" key="2">
    <citation type="submission" date="2025-08" db="UniProtKB">
        <authorList>
            <consortium name="RefSeq"/>
        </authorList>
    </citation>
    <scope>IDENTIFICATION</scope>
    <source>
        <tissue evidence="18">Leaf</tissue>
    </source>
</reference>
<organism evidence="17 18">
    <name type="scientific">Punica granatum</name>
    <name type="common">Pomegranate</name>
    <dbReference type="NCBI Taxonomy" id="22663"/>
    <lineage>
        <taxon>Eukaryota</taxon>
        <taxon>Viridiplantae</taxon>
        <taxon>Streptophyta</taxon>
        <taxon>Embryophyta</taxon>
        <taxon>Tracheophyta</taxon>
        <taxon>Spermatophyta</taxon>
        <taxon>Magnoliopsida</taxon>
        <taxon>eudicotyledons</taxon>
        <taxon>Gunneridae</taxon>
        <taxon>Pentapetalae</taxon>
        <taxon>rosids</taxon>
        <taxon>malvids</taxon>
        <taxon>Myrtales</taxon>
        <taxon>Lythraceae</taxon>
        <taxon>Punica</taxon>
    </lineage>
</organism>
<evidence type="ECO:0000256" key="14">
    <source>
        <dbReference type="ARBA" id="ARBA00049169"/>
    </source>
</evidence>
<evidence type="ECO:0000256" key="8">
    <source>
        <dbReference type="ARBA" id="ARBA00022964"/>
    </source>
</evidence>
<dbReference type="SMART" id="SM00254">
    <property type="entry name" value="ShKT"/>
    <property type="match status" value="1"/>
</dbReference>
<sequence length="302" mass="33646">MASPASVFLLALMLPISSCFAEIRKELRIKDAGIQLGHASHSDRIDPSKVVQLSWQPRIFLYKEFLSKEECDHLISLAYDKNYKITGSGDDSGNVSISRQLLSSEIPLDMKDDVVARIEQKLSAWTFLPRENSRAMQILHLENEDTKQKYDYYSKNSPRESLVATVVIYLSNVASGGEILFPHSEPKQESWSYCGSKDNPLRPAKGNAVLFFSSQPSASPDERSLHTRCPVLEGEMWTATNSFYSRAVSSGTSRSGPEGSECTDEDENCPRWAAVGECKNNPVFMIGSPDYYGTCRKSCNAC</sequence>
<keyword evidence="13" id="KW-0472">Membrane</keyword>
<dbReference type="GO" id="GO:0004656">
    <property type="term" value="F:procollagen-proline 4-dioxygenase activity"/>
    <property type="evidence" value="ECO:0007669"/>
    <property type="project" value="UniProtKB-EC"/>
</dbReference>
<dbReference type="InterPro" id="IPR006620">
    <property type="entry name" value="Pro_4_hyd_alph"/>
</dbReference>
<dbReference type="PANTHER" id="PTHR10869:SF102">
    <property type="entry name" value="PROLYL 4-HYDROXYLASE 12-RELATED"/>
    <property type="match status" value="1"/>
</dbReference>
<dbReference type="PANTHER" id="PTHR10869">
    <property type="entry name" value="PROLYL 4-HYDROXYLASE ALPHA SUBUNIT"/>
    <property type="match status" value="1"/>
</dbReference>
<keyword evidence="7" id="KW-0256">Endoplasmic reticulum</keyword>
<accession>A0A6P8DAV4</accession>
<evidence type="ECO:0000256" key="3">
    <source>
        <dbReference type="ARBA" id="ARBA00006511"/>
    </source>
</evidence>
<protein>
    <recommendedName>
        <fullName evidence="4">procollagen-proline 4-dioxygenase</fullName>
        <ecNumber evidence="4">1.14.11.2</ecNumber>
    </recommendedName>
</protein>
<comment type="catalytic activity">
    <reaction evidence="14">
        <text>L-prolyl-[collagen] + 2-oxoglutarate + O2 = trans-4-hydroxy-L-prolyl-[collagen] + succinate + CO2</text>
        <dbReference type="Rhea" id="RHEA:18945"/>
        <dbReference type="Rhea" id="RHEA-COMP:11676"/>
        <dbReference type="Rhea" id="RHEA-COMP:11680"/>
        <dbReference type="ChEBI" id="CHEBI:15379"/>
        <dbReference type="ChEBI" id="CHEBI:16526"/>
        <dbReference type="ChEBI" id="CHEBI:16810"/>
        <dbReference type="ChEBI" id="CHEBI:30031"/>
        <dbReference type="ChEBI" id="CHEBI:50342"/>
        <dbReference type="ChEBI" id="CHEBI:61965"/>
        <dbReference type="EC" id="1.14.11.2"/>
    </reaction>
</comment>
<dbReference type="GO" id="GO:0005506">
    <property type="term" value="F:iron ion binding"/>
    <property type="evidence" value="ECO:0007669"/>
    <property type="project" value="InterPro"/>
</dbReference>
<dbReference type="GO" id="GO:0031418">
    <property type="term" value="F:L-ascorbic acid binding"/>
    <property type="evidence" value="ECO:0007669"/>
    <property type="project" value="InterPro"/>
</dbReference>
<dbReference type="EC" id="1.14.11.2" evidence="4"/>
<comment type="similarity">
    <text evidence="3">Belongs to the P4HA family.</text>
</comment>
<dbReference type="AlphaFoldDB" id="A0A6P8DAV4"/>
<keyword evidence="5" id="KW-0812">Transmembrane</keyword>
<name>A0A6P8DAV4_PUNGR</name>
<evidence type="ECO:0000256" key="2">
    <source>
        <dbReference type="ARBA" id="ARBA00004648"/>
    </source>
</evidence>
<dbReference type="RefSeq" id="XP_031391694.1">
    <property type="nucleotide sequence ID" value="XM_031535834.1"/>
</dbReference>
<evidence type="ECO:0000256" key="7">
    <source>
        <dbReference type="ARBA" id="ARBA00022824"/>
    </source>
</evidence>
<dbReference type="InterPro" id="IPR003582">
    <property type="entry name" value="ShKT_dom"/>
</dbReference>
<dbReference type="Proteomes" id="UP000515151">
    <property type="component" value="Chromosome 4"/>
</dbReference>
<keyword evidence="11" id="KW-0560">Oxidoreductase</keyword>
<evidence type="ECO:0000256" key="10">
    <source>
        <dbReference type="ARBA" id="ARBA00022989"/>
    </source>
</evidence>
<comment type="cofactor">
    <cofactor evidence="1">
        <name>L-ascorbate</name>
        <dbReference type="ChEBI" id="CHEBI:38290"/>
    </cofactor>
</comment>
<dbReference type="InterPro" id="IPR045054">
    <property type="entry name" value="P4HA-like"/>
</dbReference>
<keyword evidence="8" id="KW-0223">Dioxygenase</keyword>
<evidence type="ECO:0000313" key="18">
    <source>
        <dbReference type="RefSeq" id="XP_031391694.1"/>
    </source>
</evidence>
<keyword evidence="15" id="KW-0732">Signal</keyword>
<dbReference type="InterPro" id="IPR044862">
    <property type="entry name" value="Pro_4_hyd_alph_FE2OG_OXY"/>
</dbReference>
<evidence type="ECO:0000256" key="15">
    <source>
        <dbReference type="SAM" id="SignalP"/>
    </source>
</evidence>
<evidence type="ECO:0000256" key="9">
    <source>
        <dbReference type="ARBA" id="ARBA00022968"/>
    </source>
</evidence>
<dbReference type="Gene3D" id="2.60.120.620">
    <property type="entry name" value="q2cbj1_9rhob like domain"/>
    <property type="match status" value="1"/>
</dbReference>
<proteinExistence type="inferred from homology"/>
<evidence type="ECO:0000256" key="12">
    <source>
        <dbReference type="ARBA" id="ARBA00023004"/>
    </source>
</evidence>
<evidence type="ECO:0000256" key="5">
    <source>
        <dbReference type="ARBA" id="ARBA00022692"/>
    </source>
</evidence>
<keyword evidence="6" id="KW-0479">Metal-binding</keyword>
<dbReference type="GeneID" id="116203873"/>
<evidence type="ECO:0000256" key="4">
    <source>
        <dbReference type="ARBA" id="ARBA00012269"/>
    </source>
</evidence>